<reference evidence="1 2" key="1">
    <citation type="submission" date="2020-06" db="EMBL/GenBank/DDBJ databases">
        <authorList>
            <person name="Criscuolo A."/>
        </authorList>
    </citation>
    <scope>NUCLEOTIDE SEQUENCE [LARGE SCALE GENOMIC DNA]</scope>
    <source>
        <strain evidence="1">PXU-55</strain>
    </source>
</reference>
<name>A0A9N8P3H9_9FLAO</name>
<accession>A0A9N8P3H9</accession>
<dbReference type="AlphaFoldDB" id="A0A9N8P3H9"/>
<organism evidence="1 2">
    <name type="scientific">Flavobacterium panici</name>
    <dbReference type="NCBI Taxonomy" id="2654843"/>
    <lineage>
        <taxon>Bacteria</taxon>
        <taxon>Pseudomonadati</taxon>
        <taxon>Bacteroidota</taxon>
        <taxon>Flavobacteriia</taxon>
        <taxon>Flavobacteriales</taxon>
        <taxon>Flavobacteriaceae</taxon>
        <taxon>Flavobacterium</taxon>
    </lineage>
</organism>
<keyword evidence="2" id="KW-1185">Reference proteome</keyword>
<comment type="caution">
    <text evidence="1">The sequence shown here is derived from an EMBL/GenBank/DDBJ whole genome shotgun (WGS) entry which is preliminary data.</text>
</comment>
<protein>
    <submittedName>
        <fullName evidence="1">Uncharacterized protein</fullName>
    </submittedName>
</protein>
<sequence>MEKNEMENEEKFKKLMRYYFKTLKSANKENEHYVAEVKFSSYYELGCVINEMLKLCILCVDHDVHKTSETDIRTSINLSLILEVVHQLFPLDTFEFLDEIDEMFLKKVQNIKE</sequence>
<evidence type="ECO:0000313" key="2">
    <source>
        <dbReference type="Proteomes" id="UP000533639"/>
    </source>
</evidence>
<gene>
    <name evidence="1" type="ORF">FLAPXU55_03881</name>
</gene>
<dbReference type="RefSeq" id="WP_180860386.1">
    <property type="nucleotide sequence ID" value="NZ_CAIJDE010000059.1"/>
</dbReference>
<dbReference type="Proteomes" id="UP000533639">
    <property type="component" value="Unassembled WGS sequence"/>
</dbReference>
<dbReference type="EMBL" id="CAIJDE010000059">
    <property type="protein sequence ID" value="CAC9976157.1"/>
    <property type="molecule type" value="Genomic_DNA"/>
</dbReference>
<proteinExistence type="predicted"/>
<evidence type="ECO:0000313" key="1">
    <source>
        <dbReference type="EMBL" id="CAC9976157.1"/>
    </source>
</evidence>